<feature type="transmembrane region" description="Helical" evidence="8">
    <location>
        <begin position="12"/>
        <end position="32"/>
    </location>
</feature>
<keyword evidence="5" id="KW-0520">NAD</keyword>
<evidence type="ECO:0000256" key="7">
    <source>
        <dbReference type="ARBA" id="ARBA00023235"/>
    </source>
</evidence>
<dbReference type="GO" id="GO:0003978">
    <property type="term" value="F:UDP-glucose 4-epimerase activity"/>
    <property type="evidence" value="ECO:0007669"/>
    <property type="project" value="UniProtKB-EC"/>
</dbReference>
<evidence type="ECO:0000256" key="2">
    <source>
        <dbReference type="ARBA" id="ARBA00001911"/>
    </source>
</evidence>
<feature type="domain" description="NAD-dependent epimerase/dehydratase" evidence="9">
    <location>
        <begin position="5"/>
        <end position="113"/>
    </location>
</feature>
<name>T1AF31_9ZZZZ</name>
<dbReference type="AlphaFoldDB" id="T1AF31"/>
<evidence type="ECO:0000256" key="4">
    <source>
        <dbReference type="ARBA" id="ARBA00013189"/>
    </source>
</evidence>
<comment type="pathway">
    <text evidence="3">Carbohydrate metabolism.</text>
</comment>
<evidence type="ECO:0000256" key="5">
    <source>
        <dbReference type="ARBA" id="ARBA00023027"/>
    </source>
</evidence>
<evidence type="ECO:0000256" key="6">
    <source>
        <dbReference type="ARBA" id="ARBA00023144"/>
    </source>
</evidence>
<protein>
    <recommendedName>
        <fullName evidence="4">UDP-glucose 4-epimerase</fullName>
        <ecNumber evidence="4">5.1.3.2</ecNumber>
    </recommendedName>
</protein>
<evidence type="ECO:0000256" key="1">
    <source>
        <dbReference type="ARBA" id="ARBA00000083"/>
    </source>
</evidence>
<reference evidence="10" key="1">
    <citation type="submission" date="2013-08" db="EMBL/GenBank/DDBJ databases">
        <authorList>
            <person name="Mendez C."/>
            <person name="Richter M."/>
            <person name="Ferrer M."/>
            <person name="Sanchez J."/>
        </authorList>
    </citation>
    <scope>NUCLEOTIDE SEQUENCE</scope>
</reference>
<evidence type="ECO:0000256" key="3">
    <source>
        <dbReference type="ARBA" id="ARBA00005007"/>
    </source>
</evidence>
<dbReference type="GO" id="GO:0005829">
    <property type="term" value="C:cytosol"/>
    <property type="evidence" value="ECO:0007669"/>
    <property type="project" value="TreeGrafter"/>
</dbReference>
<dbReference type="Pfam" id="PF01370">
    <property type="entry name" value="Epimerase"/>
    <property type="match status" value="1"/>
</dbReference>
<dbReference type="InterPro" id="IPR036291">
    <property type="entry name" value="NAD(P)-bd_dom_sf"/>
</dbReference>
<gene>
    <name evidence="10" type="ORF">B2A_05822</name>
</gene>
<keyword evidence="7" id="KW-0413">Isomerase</keyword>
<evidence type="ECO:0000256" key="8">
    <source>
        <dbReference type="SAM" id="Phobius"/>
    </source>
</evidence>
<keyword evidence="8" id="KW-0472">Membrane</keyword>
<comment type="cofactor">
    <cofactor evidence="2">
        <name>NAD(+)</name>
        <dbReference type="ChEBI" id="CHEBI:57540"/>
    </cofactor>
</comment>
<keyword evidence="6" id="KW-0299">Galactose metabolism</keyword>
<dbReference type="EC" id="5.1.3.2" evidence="4"/>
<comment type="caution">
    <text evidence="10">The sequence shown here is derived from an EMBL/GenBank/DDBJ whole genome shotgun (WGS) entry which is preliminary data.</text>
</comment>
<keyword evidence="8" id="KW-0812">Transmembrane</keyword>
<evidence type="ECO:0000313" key="10">
    <source>
        <dbReference type="EMBL" id="EQD55258.1"/>
    </source>
</evidence>
<dbReference type="PANTHER" id="PTHR43725">
    <property type="entry name" value="UDP-GLUCOSE 4-EPIMERASE"/>
    <property type="match status" value="1"/>
</dbReference>
<dbReference type="EMBL" id="AUZZ01004061">
    <property type="protein sequence ID" value="EQD55258.1"/>
    <property type="molecule type" value="Genomic_DNA"/>
</dbReference>
<organism evidence="10">
    <name type="scientific">mine drainage metagenome</name>
    <dbReference type="NCBI Taxonomy" id="410659"/>
    <lineage>
        <taxon>unclassified sequences</taxon>
        <taxon>metagenomes</taxon>
        <taxon>ecological metagenomes</taxon>
    </lineage>
</organism>
<proteinExistence type="predicted"/>
<keyword evidence="8" id="KW-1133">Transmembrane helix</keyword>
<keyword evidence="6" id="KW-0119">Carbohydrate metabolism</keyword>
<sequence length="120" mass="12535">MNPSILVTGGAGYIGAHACVMLIAAGFTPLVLDNLCNSSAESLRRVGRITGVEPRLIVADIRDAQALTALFAAQPITAVMHFAGLKAVGESTRDPLRYHDNNVGGSIACCRRCSAPPCAR</sequence>
<reference evidence="10" key="2">
    <citation type="journal article" date="2014" name="ISME J.">
        <title>Microbial stratification in low pH oxic and suboxic macroscopic growths along an acid mine drainage.</title>
        <authorList>
            <person name="Mendez-Garcia C."/>
            <person name="Mesa V."/>
            <person name="Sprenger R.R."/>
            <person name="Richter M."/>
            <person name="Diez M.S."/>
            <person name="Solano J."/>
            <person name="Bargiela R."/>
            <person name="Golyshina O.V."/>
            <person name="Manteca A."/>
            <person name="Ramos J.L."/>
            <person name="Gallego J.R."/>
            <person name="Llorente I."/>
            <person name="Martins Dos Santos V.A."/>
            <person name="Jensen O.N."/>
            <person name="Pelaez A.I."/>
            <person name="Sanchez J."/>
            <person name="Ferrer M."/>
        </authorList>
    </citation>
    <scope>NUCLEOTIDE SEQUENCE</scope>
</reference>
<dbReference type="GO" id="GO:0006012">
    <property type="term" value="P:galactose metabolic process"/>
    <property type="evidence" value="ECO:0007669"/>
    <property type="project" value="UniProtKB-KW"/>
</dbReference>
<accession>T1AF31</accession>
<dbReference type="InterPro" id="IPR001509">
    <property type="entry name" value="Epimerase_deHydtase"/>
</dbReference>
<evidence type="ECO:0000259" key="9">
    <source>
        <dbReference type="Pfam" id="PF01370"/>
    </source>
</evidence>
<dbReference type="Gene3D" id="3.40.50.720">
    <property type="entry name" value="NAD(P)-binding Rossmann-like Domain"/>
    <property type="match status" value="1"/>
</dbReference>
<dbReference type="SUPFAM" id="SSF51735">
    <property type="entry name" value="NAD(P)-binding Rossmann-fold domains"/>
    <property type="match status" value="1"/>
</dbReference>
<comment type="catalytic activity">
    <reaction evidence="1">
        <text>UDP-alpha-D-glucose = UDP-alpha-D-galactose</text>
        <dbReference type="Rhea" id="RHEA:22168"/>
        <dbReference type="ChEBI" id="CHEBI:58885"/>
        <dbReference type="ChEBI" id="CHEBI:66914"/>
        <dbReference type="EC" id="5.1.3.2"/>
    </reaction>
</comment>
<dbReference type="PANTHER" id="PTHR43725:SF47">
    <property type="entry name" value="UDP-GLUCOSE 4-EPIMERASE"/>
    <property type="match status" value="1"/>
</dbReference>